<feature type="non-terminal residue" evidence="5">
    <location>
        <position position="125"/>
    </location>
</feature>
<feature type="domain" description="N-acetyltransferase" evidence="4">
    <location>
        <begin position="3"/>
        <end position="125"/>
    </location>
</feature>
<dbReference type="InterPro" id="IPR016181">
    <property type="entry name" value="Acyl_CoA_acyltransferase"/>
</dbReference>
<gene>
    <name evidence="5" type="ORF">LCGC14_2118760</name>
</gene>
<comment type="caution">
    <text evidence="5">The sequence shown here is derived from an EMBL/GenBank/DDBJ whole genome shotgun (WGS) entry which is preliminary data.</text>
</comment>
<dbReference type="PROSITE" id="PS51186">
    <property type="entry name" value="GNAT"/>
    <property type="match status" value="1"/>
</dbReference>
<dbReference type="FunFam" id="3.40.630.30:FF:000064">
    <property type="entry name" value="GNAT family acetyltransferase"/>
    <property type="match status" value="1"/>
</dbReference>
<evidence type="ECO:0000259" key="4">
    <source>
        <dbReference type="PROSITE" id="PS51186"/>
    </source>
</evidence>
<evidence type="ECO:0000256" key="1">
    <source>
        <dbReference type="ARBA" id="ARBA00008694"/>
    </source>
</evidence>
<dbReference type="PANTHER" id="PTHR10545">
    <property type="entry name" value="DIAMINE N-ACETYLTRANSFERASE"/>
    <property type="match status" value="1"/>
</dbReference>
<dbReference type="GO" id="GO:0008080">
    <property type="term" value="F:N-acetyltransferase activity"/>
    <property type="evidence" value="ECO:0007669"/>
    <property type="project" value="TreeGrafter"/>
</dbReference>
<proteinExistence type="inferred from homology"/>
<dbReference type="InterPro" id="IPR000182">
    <property type="entry name" value="GNAT_dom"/>
</dbReference>
<keyword evidence="3" id="KW-0012">Acyltransferase</keyword>
<dbReference type="Gene3D" id="3.40.630.30">
    <property type="match status" value="1"/>
</dbReference>
<organism evidence="5">
    <name type="scientific">marine sediment metagenome</name>
    <dbReference type="NCBI Taxonomy" id="412755"/>
    <lineage>
        <taxon>unclassified sequences</taxon>
        <taxon>metagenomes</taxon>
        <taxon>ecological metagenomes</taxon>
    </lineage>
</organism>
<dbReference type="PANTHER" id="PTHR10545:SF29">
    <property type="entry name" value="GH14572P-RELATED"/>
    <property type="match status" value="1"/>
</dbReference>
<dbReference type="SUPFAM" id="SSF55729">
    <property type="entry name" value="Acyl-CoA N-acyltransferases (Nat)"/>
    <property type="match status" value="1"/>
</dbReference>
<evidence type="ECO:0000256" key="3">
    <source>
        <dbReference type="ARBA" id="ARBA00023315"/>
    </source>
</evidence>
<comment type="similarity">
    <text evidence="1">Belongs to the acetyltransferase family.</text>
</comment>
<dbReference type="InterPro" id="IPR051016">
    <property type="entry name" value="Diverse_Substrate_AcTransf"/>
</dbReference>
<dbReference type="AlphaFoldDB" id="A0A0F9ERY8"/>
<evidence type="ECO:0000313" key="5">
    <source>
        <dbReference type="EMBL" id="KKL69056.1"/>
    </source>
</evidence>
<keyword evidence="2" id="KW-0808">Transferase</keyword>
<dbReference type="EMBL" id="LAZR01026336">
    <property type="protein sequence ID" value="KKL69056.1"/>
    <property type="molecule type" value="Genomic_DNA"/>
</dbReference>
<accession>A0A0F9ERY8</accession>
<name>A0A0F9ERY8_9ZZZZ</name>
<reference evidence="5" key="1">
    <citation type="journal article" date="2015" name="Nature">
        <title>Complex archaea that bridge the gap between prokaryotes and eukaryotes.</title>
        <authorList>
            <person name="Spang A."/>
            <person name="Saw J.H."/>
            <person name="Jorgensen S.L."/>
            <person name="Zaremba-Niedzwiedzka K."/>
            <person name="Martijn J."/>
            <person name="Lind A.E."/>
            <person name="van Eijk R."/>
            <person name="Schleper C."/>
            <person name="Guy L."/>
            <person name="Ettema T.J."/>
        </authorList>
    </citation>
    <scope>NUCLEOTIDE SEQUENCE</scope>
</reference>
<dbReference type="Pfam" id="PF00583">
    <property type="entry name" value="Acetyltransf_1"/>
    <property type="match status" value="1"/>
</dbReference>
<dbReference type="CDD" id="cd04301">
    <property type="entry name" value="NAT_SF"/>
    <property type="match status" value="1"/>
</dbReference>
<sequence>MSFTIRKAEASDMASVLRLVNELAIHENEADAVEVTVDDLIAHGTGEDADFTCFVADTPDEGIVGIALTYFRFSTWKGRTVHLEDLVVKENRRGEGIGMALYSEVINFAHEHDVRRVEWVVLDDN</sequence>
<evidence type="ECO:0000256" key="2">
    <source>
        <dbReference type="ARBA" id="ARBA00022679"/>
    </source>
</evidence>
<protein>
    <recommendedName>
        <fullName evidence="4">N-acetyltransferase domain-containing protein</fullName>
    </recommendedName>
</protein>